<sequence>MWQYLYLADRELFMMQLKRYVCIENIWEKLMDLTVFPLPVAETKFL</sequence>
<gene>
    <name evidence="1" type="ORF">GA0061105_101687</name>
</gene>
<evidence type="ECO:0000313" key="1">
    <source>
        <dbReference type="EMBL" id="SCB56853.1"/>
    </source>
</evidence>
<dbReference type="Proteomes" id="UP000198723">
    <property type="component" value="Unassembled WGS sequence"/>
</dbReference>
<proteinExistence type="predicted"/>
<protein>
    <submittedName>
        <fullName evidence="1">Uncharacterized protein</fullName>
    </submittedName>
</protein>
<evidence type="ECO:0000313" key="2">
    <source>
        <dbReference type="Proteomes" id="UP000198723"/>
    </source>
</evidence>
<name>A0A1C3XX92_9HYPH</name>
<accession>A0A1C3XX92</accession>
<dbReference type="AlphaFoldDB" id="A0A1C3XX92"/>
<organism evidence="1 2">
    <name type="scientific">Rhizobium aethiopicum</name>
    <dbReference type="NCBI Taxonomy" id="1138170"/>
    <lineage>
        <taxon>Bacteria</taxon>
        <taxon>Pseudomonadati</taxon>
        <taxon>Pseudomonadota</taxon>
        <taxon>Alphaproteobacteria</taxon>
        <taxon>Hyphomicrobiales</taxon>
        <taxon>Rhizobiaceae</taxon>
        <taxon>Rhizobium/Agrobacterium group</taxon>
        <taxon>Rhizobium</taxon>
    </lineage>
</organism>
<dbReference type="EMBL" id="FMAJ01000001">
    <property type="protein sequence ID" value="SCB56853.1"/>
    <property type="molecule type" value="Genomic_DNA"/>
</dbReference>
<reference evidence="1 2" key="1">
    <citation type="submission" date="2016-08" db="EMBL/GenBank/DDBJ databases">
        <authorList>
            <person name="Seilhamer J.J."/>
        </authorList>
    </citation>
    <scope>NUCLEOTIDE SEQUENCE [LARGE SCALE GENOMIC DNA]</scope>
    <source>
        <strain evidence="1 2">HBR26</strain>
    </source>
</reference>